<dbReference type="PROSITE" id="PS00623">
    <property type="entry name" value="GMC_OXRED_1"/>
    <property type="match status" value="1"/>
</dbReference>
<dbReference type="InterPro" id="IPR012132">
    <property type="entry name" value="GMC_OxRdtase"/>
</dbReference>
<reference evidence="10 11" key="1">
    <citation type="journal article" date="2020" name="Int. J. Syst. Evol. Microbiol.">
        <title>Reclassification of Streptomyces castelarensis and Streptomyces sporoclivatus as later heterotypic synonyms of Streptomyces antimycoticus.</title>
        <authorList>
            <person name="Komaki H."/>
            <person name="Tamura T."/>
        </authorList>
    </citation>
    <scope>NUCLEOTIDE SEQUENCE [LARGE SCALE GENOMIC DNA]</scope>
    <source>
        <strain evidence="10 11">NBRC 13459</strain>
    </source>
</reference>
<keyword evidence="4 6" id="KW-0274">FAD</keyword>
<proteinExistence type="inferred from homology"/>
<dbReference type="PROSITE" id="PS00624">
    <property type="entry name" value="GMC_OXRED_2"/>
    <property type="match status" value="1"/>
</dbReference>
<evidence type="ECO:0000256" key="4">
    <source>
        <dbReference type="ARBA" id="ARBA00022827"/>
    </source>
</evidence>
<dbReference type="AlphaFoldDB" id="A0A4D4LIC6"/>
<evidence type="ECO:0000256" key="5">
    <source>
        <dbReference type="PIRSR" id="PIRSR000137-1"/>
    </source>
</evidence>
<dbReference type="SUPFAM" id="SSF51905">
    <property type="entry name" value="FAD/NAD(P)-binding domain"/>
    <property type="match status" value="1"/>
</dbReference>
<accession>A0A4D4LIC6</accession>
<feature type="active site" description="Proton acceptor" evidence="5">
    <location>
        <position position="538"/>
    </location>
</feature>
<sequence length="568" mass="61410">MHGRVWQVNGRVDYIVIGAGSAGCVLANRLTADGRTTVLLLEAGGEDLSPFIRVPAGFPLMDPEKFNWRYTAEPDPSRNGIVEHWGGGRVLGGSSSINGQVWTRGNRADYDAWAALGCEGWDHASVLPYFMRAETFRGAGSGGGGGGLRGRKGPLYVSYPRFDHPLTEAYLAAAQQSGLRFNDDYNGAVQDGVGFGQLSQRRGWRHSTARAYLAPARRRRNLAVRTRALVERILIEEGRATGVEYRRGGKTLRARARREVILAAGALASPKLLMLSGVGPAETLGEHGIAVLAESPRVGRNLQEHIYATMVYSVNIPTLNMELTPLGFVRHGLDFALRGRGAVTVAAAHSIAFGRLPGDGRGSPGYEIIFAPMGLSGSVPGTDAGEGIEYRHDVNELRPMKTSTCMAMPSVSHPRARGRVTLRSARPEDKPRIEHRLLAEADDIAELTAVCRKTREIFGRDALRPYVVGEFLPGERIQSDEEWENYFRGYSWRGEHPVGTCAMGGDETAVVDPRLRVRGVEGLRVVDASVMPTLITGHTNAPTIMIAERASDLIRADGAGGVDGVDGG</sequence>
<organism evidence="10 11">
    <name type="scientific">Streptomyces violaceusniger</name>
    <dbReference type="NCBI Taxonomy" id="68280"/>
    <lineage>
        <taxon>Bacteria</taxon>
        <taxon>Bacillati</taxon>
        <taxon>Actinomycetota</taxon>
        <taxon>Actinomycetes</taxon>
        <taxon>Kitasatosporales</taxon>
        <taxon>Streptomycetaceae</taxon>
        <taxon>Streptomyces</taxon>
        <taxon>Streptomyces violaceusniger group</taxon>
    </lineage>
</organism>
<feature type="domain" description="Glucose-methanol-choline oxidoreductase N-terminal" evidence="9">
    <location>
        <begin position="265"/>
        <end position="279"/>
    </location>
</feature>
<gene>
    <name evidence="10" type="ORF">SVIO_095630</name>
</gene>
<evidence type="ECO:0000256" key="2">
    <source>
        <dbReference type="ARBA" id="ARBA00010790"/>
    </source>
</evidence>
<dbReference type="InterPro" id="IPR000172">
    <property type="entry name" value="GMC_OxRdtase_N"/>
</dbReference>
<dbReference type="PIRSF" id="PIRSF000137">
    <property type="entry name" value="Alcohol_oxidase"/>
    <property type="match status" value="1"/>
</dbReference>
<dbReference type="Gene3D" id="3.30.560.10">
    <property type="entry name" value="Glucose Oxidase, domain 3"/>
    <property type="match status" value="1"/>
</dbReference>
<dbReference type="Pfam" id="PF00732">
    <property type="entry name" value="GMC_oxred_N"/>
    <property type="match status" value="1"/>
</dbReference>
<dbReference type="SUPFAM" id="SSF54373">
    <property type="entry name" value="FAD-linked reductases, C-terminal domain"/>
    <property type="match status" value="1"/>
</dbReference>
<evidence type="ECO:0000313" key="11">
    <source>
        <dbReference type="Proteomes" id="UP000301309"/>
    </source>
</evidence>
<dbReference type="Gene3D" id="3.50.50.60">
    <property type="entry name" value="FAD/NAD(P)-binding domain"/>
    <property type="match status" value="1"/>
</dbReference>
<evidence type="ECO:0000256" key="6">
    <source>
        <dbReference type="PIRSR" id="PIRSR000137-2"/>
    </source>
</evidence>
<comment type="similarity">
    <text evidence="2 7">Belongs to the GMC oxidoreductase family.</text>
</comment>
<evidence type="ECO:0000259" key="8">
    <source>
        <dbReference type="PROSITE" id="PS00623"/>
    </source>
</evidence>
<dbReference type="InterPro" id="IPR036188">
    <property type="entry name" value="FAD/NAD-bd_sf"/>
</dbReference>
<dbReference type="EMBL" id="BJHW01000002">
    <property type="protein sequence ID" value="GDY58940.1"/>
    <property type="molecule type" value="Genomic_DNA"/>
</dbReference>
<evidence type="ECO:0000256" key="1">
    <source>
        <dbReference type="ARBA" id="ARBA00001974"/>
    </source>
</evidence>
<dbReference type="PANTHER" id="PTHR11552">
    <property type="entry name" value="GLUCOSE-METHANOL-CHOLINE GMC OXIDOREDUCTASE"/>
    <property type="match status" value="1"/>
</dbReference>
<feature type="binding site" evidence="6">
    <location>
        <position position="90"/>
    </location>
    <ligand>
        <name>FAD</name>
        <dbReference type="ChEBI" id="CHEBI:57692"/>
    </ligand>
</feature>
<dbReference type="PANTHER" id="PTHR11552:SF147">
    <property type="entry name" value="CHOLINE DEHYDROGENASE, MITOCHONDRIAL"/>
    <property type="match status" value="1"/>
</dbReference>
<protein>
    <submittedName>
        <fullName evidence="10">Choline dehydrogenase</fullName>
    </submittedName>
</protein>
<dbReference type="GO" id="GO:0050660">
    <property type="term" value="F:flavin adenine dinucleotide binding"/>
    <property type="evidence" value="ECO:0007669"/>
    <property type="project" value="InterPro"/>
</dbReference>
<feature type="active site" description="Proton donor" evidence="5">
    <location>
        <position position="496"/>
    </location>
</feature>
<comment type="caution">
    <text evidence="10">The sequence shown here is derived from an EMBL/GenBank/DDBJ whole genome shotgun (WGS) entry which is preliminary data.</text>
</comment>
<feature type="binding site" evidence="6">
    <location>
        <begin position="98"/>
        <end position="101"/>
    </location>
    <ligand>
        <name>FAD</name>
        <dbReference type="ChEBI" id="CHEBI:57692"/>
    </ligand>
</feature>
<dbReference type="GO" id="GO:0016614">
    <property type="term" value="F:oxidoreductase activity, acting on CH-OH group of donors"/>
    <property type="evidence" value="ECO:0007669"/>
    <property type="project" value="InterPro"/>
</dbReference>
<evidence type="ECO:0000256" key="7">
    <source>
        <dbReference type="RuleBase" id="RU003968"/>
    </source>
</evidence>
<evidence type="ECO:0000256" key="3">
    <source>
        <dbReference type="ARBA" id="ARBA00022630"/>
    </source>
</evidence>
<name>A0A4D4LIC6_STRVO</name>
<comment type="cofactor">
    <cofactor evidence="1 6">
        <name>FAD</name>
        <dbReference type="ChEBI" id="CHEBI:57692"/>
    </cofactor>
</comment>
<keyword evidence="3 7" id="KW-0285">Flavoprotein</keyword>
<feature type="binding site" evidence="6">
    <location>
        <position position="230"/>
    </location>
    <ligand>
        <name>FAD</name>
        <dbReference type="ChEBI" id="CHEBI:57692"/>
    </ligand>
</feature>
<evidence type="ECO:0000259" key="9">
    <source>
        <dbReference type="PROSITE" id="PS00624"/>
    </source>
</evidence>
<feature type="domain" description="Glucose-methanol-choline oxidoreductase N-terminal" evidence="8">
    <location>
        <begin position="88"/>
        <end position="111"/>
    </location>
</feature>
<evidence type="ECO:0000313" key="10">
    <source>
        <dbReference type="EMBL" id="GDY58940.1"/>
    </source>
</evidence>
<dbReference type="PROSITE" id="PS51257">
    <property type="entry name" value="PROKAR_LIPOPROTEIN"/>
    <property type="match status" value="1"/>
</dbReference>
<dbReference type="Pfam" id="PF05199">
    <property type="entry name" value="GMC_oxred_C"/>
    <property type="match status" value="1"/>
</dbReference>
<dbReference type="InterPro" id="IPR007867">
    <property type="entry name" value="GMC_OxRtase_C"/>
</dbReference>
<keyword evidence="11" id="KW-1185">Reference proteome</keyword>
<dbReference type="Proteomes" id="UP000301309">
    <property type="component" value="Unassembled WGS sequence"/>
</dbReference>